<dbReference type="SMART" id="SM00211">
    <property type="entry name" value="TY"/>
    <property type="match status" value="1"/>
</dbReference>
<sequence length="658" mass="72196">MQKYTLGYDTCKHKLSRSEVLGAEGSMVALVQDPLDPSKDPCLKVKCSPHKVCVTHDYETAICVSRKQLVHSLRQKKGSLAQKHWAGAANIKCKPCPVAHSSSVCGSDGHTYSTKCKMEFHACTSGKTITARCEGPCPCLPGPDSLKHKTEKTACTDKELRNLASRLKDWFGALHEDANRVIKPTSSETAQGRFDTSILPICKDSLGWMFNKLDMNYDLLLDPSEISAIYLDKYEPCVKPLFNSCDSFKDGKLSNNEWCYCFQKPSGLPCQNEMNRIQKLSRGKSLLGAFIPRCNEEGYYKATQCHGSTGQCWCVDKYGNEIAGSRKQGTVSCDNRGINTAVSPAISVPLSMITKGTTGKHEYHSSKYSSVFLFALQMGPSWVLWTAGGQHSLQSAVSDIKIKGMAVSAAFFFEKEQRPRRSRMPRTTSQILRSVATFADKDCLEYSFCSVGLGDFCSIHRGNEFCFKTISMVSNNTQTASASSSHTTDLSVLHLATLLPKLECCQRHKPSKLFNKPLKVNVNIFEFTCADVAAPPTGGLLAVIFHILSSSNMRWAPVKQLHVQHSLERAEAHTNTHSCAEPAGLDPGRPPSPGDFSYLFDLRKCSSDSSQHGKCAILRAGAAGDTAGHQCPVPGVPGRQEQAHRLCCLEGHWDSGLL</sequence>
<dbReference type="EMBL" id="JADDUC020000016">
    <property type="protein sequence ID" value="KAI1234091.1"/>
    <property type="molecule type" value="Genomic_DNA"/>
</dbReference>
<dbReference type="InterPro" id="IPR000716">
    <property type="entry name" value="Thyroglobulin_1"/>
</dbReference>
<dbReference type="InterPro" id="IPR036857">
    <property type="entry name" value="Thyroglobulin_1_sf"/>
</dbReference>
<dbReference type="FunFam" id="1.10.238.10:FF:000053">
    <property type="entry name" value="Putative testican-3 isoform 3"/>
    <property type="match status" value="1"/>
</dbReference>
<evidence type="ECO:0000256" key="3">
    <source>
        <dbReference type="ARBA" id="ARBA00022530"/>
    </source>
</evidence>
<dbReference type="Pfam" id="PF00086">
    <property type="entry name" value="Thyroglobulin_1"/>
    <property type="match status" value="1"/>
</dbReference>
<evidence type="ECO:0000256" key="12">
    <source>
        <dbReference type="ARBA" id="ARBA00023215"/>
    </source>
</evidence>
<evidence type="ECO:0000259" key="17">
    <source>
        <dbReference type="PROSITE" id="PS51162"/>
    </source>
</evidence>
<dbReference type="CDD" id="cd00104">
    <property type="entry name" value="KAZAL_FS"/>
    <property type="match status" value="1"/>
</dbReference>
<evidence type="ECO:0000256" key="11">
    <source>
        <dbReference type="ARBA" id="ARBA00023207"/>
    </source>
</evidence>
<dbReference type="Gene3D" id="3.30.60.30">
    <property type="match status" value="1"/>
</dbReference>
<keyword evidence="11" id="KW-0357">Heparan sulfate</keyword>
<dbReference type="EMBL" id="JADDUC010000121">
    <property type="protein sequence ID" value="KAG0118100.1"/>
    <property type="molecule type" value="Genomic_DNA"/>
</dbReference>
<keyword evidence="10" id="KW-0325">Glycoprotein</keyword>
<keyword evidence="3" id="KW-0272">Extracellular matrix</keyword>
<dbReference type="GO" id="GO:0005509">
    <property type="term" value="F:calcium ion binding"/>
    <property type="evidence" value="ECO:0007669"/>
    <property type="project" value="InterPro"/>
</dbReference>
<dbReference type="Pfam" id="PF10591">
    <property type="entry name" value="SPARC_Ca_bdg"/>
    <property type="match status" value="1"/>
</dbReference>
<evidence type="ECO:0000256" key="4">
    <source>
        <dbReference type="ARBA" id="ARBA00022608"/>
    </source>
</evidence>
<evidence type="ECO:0000256" key="5">
    <source>
        <dbReference type="ARBA" id="ARBA00022690"/>
    </source>
</evidence>
<dbReference type="PROSITE" id="PS51465">
    <property type="entry name" value="KAZAL_2"/>
    <property type="match status" value="1"/>
</dbReference>
<gene>
    <name evidence="20" type="ORF">IHE44_0003804</name>
    <name evidence="19" type="ORF">IHE44_001865</name>
</gene>
<dbReference type="PROSITE" id="PS00484">
    <property type="entry name" value="THYROGLOBULIN_1_1"/>
    <property type="match status" value="1"/>
</dbReference>
<keyword evidence="8" id="KW-0654">Proteoglycan</keyword>
<comment type="caution">
    <text evidence="16">Lacks conserved residue(s) required for the propagation of feature annotation.</text>
</comment>
<evidence type="ECO:0000313" key="19">
    <source>
        <dbReference type="EMBL" id="KAG0118100.1"/>
    </source>
</evidence>
<evidence type="ECO:0000313" key="20">
    <source>
        <dbReference type="EMBL" id="KAI1234091.1"/>
    </source>
</evidence>
<evidence type="ECO:0000256" key="8">
    <source>
        <dbReference type="ARBA" id="ARBA00022974"/>
    </source>
</evidence>
<accession>A0A835NPI1</accession>
<comment type="caution">
    <text evidence="19">The sequence shown here is derived from an EMBL/GenBank/DDBJ whole genome shotgun (WGS) entry which is preliminary data.</text>
</comment>
<evidence type="ECO:0000256" key="16">
    <source>
        <dbReference type="PROSITE-ProRule" id="PRU00500"/>
    </source>
</evidence>
<evidence type="ECO:0000256" key="15">
    <source>
        <dbReference type="ARBA" id="ARBA00077290"/>
    </source>
</evidence>
<evidence type="ECO:0000256" key="13">
    <source>
        <dbReference type="ARBA" id="ARBA00053745"/>
    </source>
</evidence>
<dbReference type="Pfam" id="PF07648">
    <property type="entry name" value="Kazal_2"/>
    <property type="match status" value="1"/>
</dbReference>
<dbReference type="SMART" id="SM00280">
    <property type="entry name" value="KAZAL"/>
    <property type="match status" value="1"/>
</dbReference>
<evidence type="ECO:0000256" key="7">
    <source>
        <dbReference type="ARBA" id="ARBA00022837"/>
    </source>
</evidence>
<dbReference type="GO" id="GO:0050840">
    <property type="term" value="F:extracellular matrix binding"/>
    <property type="evidence" value="ECO:0007669"/>
    <property type="project" value="TreeGrafter"/>
</dbReference>
<organism evidence="19">
    <name type="scientific">Lamprotornis superbus</name>
    <dbReference type="NCBI Taxonomy" id="245042"/>
    <lineage>
        <taxon>Eukaryota</taxon>
        <taxon>Metazoa</taxon>
        <taxon>Chordata</taxon>
        <taxon>Craniata</taxon>
        <taxon>Vertebrata</taxon>
        <taxon>Euteleostomi</taxon>
        <taxon>Archelosauria</taxon>
        <taxon>Archosauria</taxon>
        <taxon>Dinosauria</taxon>
        <taxon>Saurischia</taxon>
        <taxon>Theropoda</taxon>
        <taxon>Coelurosauria</taxon>
        <taxon>Aves</taxon>
        <taxon>Neognathae</taxon>
        <taxon>Neoaves</taxon>
        <taxon>Telluraves</taxon>
        <taxon>Australaves</taxon>
        <taxon>Passeriformes</taxon>
        <taxon>Sturnidae</taxon>
        <taxon>Lamprotornis</taxon>
    </lineage>
</organism>
<keyword evidence="2" id="KW-0964">Secreted</keyword>
<dbReference type="Gene3D" id="4.10.800.10">
    <property type="entry name" value="Thyroglobulin type-1"/>
    <property type="match status" value="1"/>
</dbReference>
<keyword evidence="4" id="KW-0483">Metalloprotease inhibitor</keyword>
<evidence type="ECO:0000313" key="21">
    <source>
        <dbReference type="Proteomes" id="UP000618051"/>
    </source>
</evidence>
<dbReference type="PROSITE" id="PS51162">
    <property type="entry name" value="THYROGLOBULIN_1_2"/>
    <property type="match status" value="1"/>
</dbReference>
<evidence type="ECO:0000256" key="10">
    <source>
        <dbReference type="ARBA" id="ARBA00023180"/>
    </source>
</evidence>
<dbReference type="InterPro" id="IPR011992">
    <property type="entry name" value="EF-hand-dom_pair"/>
</dbReference>
<dbReference type="CDD" id="cd16237">
    <property type="entry name" value="EFh_SPARC_TICN1"/>
    <property type="match status" value="1"/>
</dbReference>
<proteinExistence type="predicted"/>
<reference evidence="20" key="3">
    <citation type="submission" date="2022-01" db="EMBL/GenBank/DDBJ databases">
        <authorList>
            <person name="Rubenstein D.R."/>
        </authorList>
    </citation>
    <scope>NUCLEOTIDE SEQUENCE</scope>
    <source>
        <strain evidence="20">SS15</strain>
        <tissue evidence="20">Liver</tissue>
    </source>
</reference>
<dbReference type="FunFam" id="4.10.800.10:FF:000001">
    <property type="entry name" value="Testican-3 isoform 2"/>
    <property type="match status" value="1"/>
</dbReference>
<dbReference type="SUPFAM" id="SSF47473">
    <property type="entry name" value="EF-hand"/>
    <property type="match status" value="1"/>
</dbReference>
<evidence type="ECO:0000259" key="18">
    <source>
        <dbReference type="PROSITE" id="PS51465"/>
    </source>
</evidence>
<keyword evidence="21" id="KW-1185">Reference proteome</keyword>
<dbReference type="Proteomes" id="UP000618051">
    <property type="component" value="Unassembled WGS sequence"/>
</dbReference>
<keyword evidence="12" id="KW-0481">Metalloenzyme inhibitor</keyword>
<dbReference type="SUPFAM" id="SSF100895">
    <property type="entry name" value="Kazal-type serine protease inhibitors"/>
    <property type="match status" value="1"/>
</dbReference>
<evidence type="ECO:0000256" key="6">
    <source>
        <dbReference type="ARBA" id="ARBA00022729"/>
    </source>
</evidence>
<dbReference type="InterPro" id="IPR002350">
    <property type="entry name" value="Kazal_dom"/>
</dbReference>
<keyword evidence="9 16" id="KW-1015">Disulfide bond</keyword>
<dbReference type="FunFam" id="3.30.60.30:FF:000003">
    <property type="entry name" value="SPARC/osteonectin, cwcv and kazal-like domains proteoglycan 3"/>
    <property type="match status" value="1"/>
</dbReference>
<feature type="disulfide bond" evidence="16">
    <location>
        <begin position="305"/>
        <end position="312"/>
    </location>
</feature>
<comment type="function">
    <text evidence="13">May participate in diverse steps of neurogenesis. Inhibits the processing of pro-matrix metalloproteinase 2 (MMP-2) by MT1-MMP and MT3-MMP. May interfere with tumor invasion.</text>
</comment>
<dbReference type="InterPro" id="IPR036058">
    <property type="entry name" value="Kazal_dom_sf"/>
</dbReference>
<dbReference type="PANTHER" id="PTHR13866:SF17">
    <property type="entry name" value="TESTICAN-1"/>
    <property type="match status" value="1"/>
</dbReference>
<dbReference type="CDD" id="cd00191">
    <property type="entry name" value="TY"/>
    <property type="match status" value="1"/>
</dbReference>
<dbReference type="OrthoDB" id="8875634at2759"/>
<feature type="domain" description="Kazal-like" evidence="18">
    <location>
        <begin position="87"/>
        <end position="138"/>
    </location>
</feature>
<reference evidence="20 21" key="2">
    <citation type="journal article" date="2021" name="J. Hered.">
        <title>Feather Gene Expression Elucidates the Developmental Basis of Plumage Iridescence in African Starlings.</title>
        <authorList>
            <person name="Rubenstein D.R."/>
            <person name="Corvelo A."/>
            <person name="MacManes M.D."/>
            <person name="Maia R."/>
            <person name="Narzisi G."/>
            <person name="Rousaki A."/>
            <person name="Vandenabeele P."/>
            <person name="Shawkey M.D."/>
            <person name="Solomon J."/>
        </authorList>
    </citation>
    <scope>NUCLEOTIDE SEQUENCE [LARGE SCALE GENOMIC DNA]</scope>
    <source>
        <strain evidence="20">SS15</strain>
    </source>
</reference>
<dbReference type="PANTHER" id="PTHR13866">
    <property type="entry name" value="SPARC OSTEONECTIN"/>
    <property type="match status" value="1"/>
</dbReference>
<protein>
    <recommendedName>
        <fullName evidence="14">Testican-3</fullName>
    </recommendedName>
    <alternativeName>
        <fullName evidence="15">SPARC/osteonectin, CWCV, and Kazal-like domains proteoglycan 3</fullName>
    </alternativeName>
</protein>
<keyword evidence="6" id="KW-0732">Signal</keyword>
<keyword evidence="7" id="KW-0106">Calcium</keyword>
<dbReference type="GO" id="GO:0005518">
    <property type="term" value="F:collagen binding"/>
    <property type="evidence" value="ECO:0007669"/>
    <property type="project" value="TreeGrafter"/>
</dbReference>
<dbReference type="GO" id="GO:0005615">
    <property type="term" value="C:extracellular space"/>
    <property type="evidence" value="ECO:0007669"/>
    <property type="project" value="TreeGrafter"/>
</dbReference>
<evidence type="ECO:0000256" key="1">
    <source>
        <dbReference type="ARBA" id="ARBA00004498"/>
    </source>
</evidence>
<reference evidence="19" key="1">
    <citation type="submission" date="2020-10" db="EMBL/GenBank/DDBJ databases">
        <title>Feather gene expression reveals the developmental basis of iridescence in African starlings.</title>
        <authorList>
            <person name="Rubenstein D.R."/>
        </authorList>
    </citation>
    <scope>NUCLEOTIDE SEQUENCE</scope>
    <source>
        <strain evidence="19">SS15</strain>
        <tissue evidence="19">Liver</tissue>
    </source>
</reference>
<dbReference type="SUPFAM" id="SSF57610">
    <property type="entry name" value="Thyroglobulin type-1 domain"/>
    <property type="match status" value="1"/>
</dbReference>
<dbReference type="Gene3D" id="1.10.238.10">
    <property type="entry name" value="EF-hand"/>
    <property type="match status" value="1"/>
</dbReference>
<keyword evidence="5" id="KW-0646">Protease inhibitor</keyword>
<dbReference type="InterPro" id="IPR019577">
    <property type="entry name" value="SPARC/Testican_Ca-bd-dom"/>
</dbReference>
<dbReference type="GO" id="GO:0030414">
    <property type="term" value="F:peptidase inhibitor activity"/>
    <property type="evidence" value="ECO:0007669"/>
    <property type="project" value="UniProtKB-KW"/>
</dbReference>
<feature type="domain" description="Thyroglobulin type-1" evidence="17">
    <location>
        <begin position="267"/>
        <end position="333"/>
    </location>
</feature>
<evidence type="ECO:0000256" key="2">
    <source>
        <dbReference type="ARBA" id="ARBA00022525"/>
    </source>
</evidence>
<evidence type="ECO:0000256" key="14">
    <source>
        <dbReference type="ARBA" id="ARBA00069185"/>
    </source>
</evidence>
<comment type="subcellular location">
    <subcellularLocation>
        <location evidence="1">Secreted</location>
        <location evidence="1">Extracellular space</location>
        <location evidence="1">Extracellular matrix</location>
    </subcellularLocation>
</comment>
<name>A0A835NPI1_9PASS</name>
<evidence type="ECO:0000256" key="9">
    <source>
        <dbReference type="ARBA" id="ARBA00023157"/>
    </source>
</evidence>
<dbReference type="AlphaFoldDB" id="A0A835NPI1"/>